<feature type="domain" description="Fatty acid desaturase" evidence="2">
    <location>
        <begin position="64"/>
        <end position="334"/>
    </location>
</feature>
<dbReference type="OrthoDB" id="104711at2"/>
<dbReference type="Pfam" id="PF00487">
    <property type="entry name" value="FA_desaturase"/>
    <property type="match status" value="1"/>
</dbReference>
<keyword evidence="1" id="KW-0812">Transmembrane</keyword>
<name>A0A5B8UMS6_9BACT</name>
<feature type="transmembrane region" description="Helical" evidence="1">
    <location>
        <begin position="63"/>
        <end position="85"/>
    </location>
</feature>
<dbReference type="GO" id="GO:0016020">
    <property type="term" value="C:membrane"/>
    <property type="evidence" value="ECO:0007669"/>
    <property type="project" value="TreeGrafter"/>
</dbReference>
<feature type="transmembrane region" description="Helical" evidence="1">
    <location>
        <begin position="201"/>
        <end position="221"/>
    </location>
</feature>
<dbReference type="PANTHER" id="PTHR19353:SF19">
    <property type="entry name" value="DELTA(5) FATTY ACID DESATURASE C-RELATED"/>
    <property type="match status" value="1"/>
</dbReference>
<dbReference type="PANTHER" id="PTHR19353">
    <property type="entry name" value="FATTY ACID DESATURASE 2"/>
    <property type="match status" value="1"/>
</dbReference>
<feature type="transmembrane region" description="Helical" evidence="1">
    <location>
        <begin position="159"/>
        <end position="180"/>
    </location>
</feature>
<evidence type="ECO:0000313" key="4">
    <source>
        <dbReference type="Proteomes" id="UP000321204"/>
    </source>
</evidence>
<dbReference type="KEGG" id="fgg:FSB75_19400"/>
<feature type="transmembrane region" description="Helical" evidence="1">
    <location>
        <begin position="37"/>
        <end position="57"/>
    </location>
</feature>
<feature type="transmembrane region" description="Helical" evidence="1">
    <location>
        <begin position="97"/>
        <end position="116"/>
    </location>
</feature>
<feature type="transmembrane region" description="Helical" evidence="1">
    <location>
        <begin position="227"/>
        <end position="249"/>
    </location>
</feature>
<dbReference type="GO" id="GO:0008610">
    <property type="term" value="P:lipid biosynthetic process"/>
    <property type="evidence" value="ECO:0007669"/>
    <property type="project" value="UniProtKB-ARBA"/>
</dbReference>
<reference evidence="3 4" key="1">
    <citation type="journal article" date="2015" name="Int. J. Syst. Evol. Microbiol.">
        <title>Flavisolibacter ginsenosidimutans sp. nov., with ginsenoside-converting activity isolated from soil used for cultivating ginseng.</title>
        <authorList>
            <person name="Zhao Y."/>
            <person name="Liu Q."/>
            <person name="Kang M.S."/>
            <person name="Jin F."/>
            <person name="Yu H."/>
            <person name="Im W.T."/>
        </authorList>
    </citation>
    <scope>NUCLEOTIDE SEQUENCE [LARGE SCALE GENOMIC DNA]</scope>
    <source>
        <strain evidence="3 4">Gsoil 636</strain>
    </source>
</reference>
<dbReference type="GO" id="GO:0016717">
    <property type="term" value="F:oxidoreductase activity, acting on paired donors, with oxidation of a pair of donors resulting in the reduction of molecular oxygen to two molecules of water"/>
    <property type="evidence" value="ECO:0007669"/>
    <property type="project" value="TreeGrafter"/>
</dbReference>
<dbReference type="RefSeq" id="WP_146790868.1">
    <property type="nucleotide sequence ID" value="NZ_BAABIO010000003.1"/>
</dbReference>
<dbReference type="InterPro" id="IPR012171">
    <property type="entry name" value="Fatty_acid_desaturase"/>
</dbReference>
<dbReference type="AlphaFoldDB" id="A0A5B8UMS6"/>
<protein>
    <submittedName>
        <fullName evidence="3">Acyl-CoA desaturase</fullName>
    </submittedName>
</protein>
<keyword evidence="4" id="KW-1185">Reference proteome</keyword>
<evidence type="ECO:0000313" key="3">
    <source>
        <dbReference type="EMBL" id="QEC57981.1"/>
    </source>
</evidence>
<dbReference type="EMBL" id="CP042433">
    <property type="protein sequence ID" value="QEC57981.1"/>
    <property type="molecule type" value="Genomic_DNA"/>
</dbReference>
<dbReference type="InterPro" id="IPR005804">
    <property type="entry name" value="FA_desaturase_dom"/>
</dbReference>
<dbReference type="Proteomes" id="UP000321204">
    <property type="component" value="Chromosome"/>
</dbReference>
<keyword evidence="1" id="KW-1133">Transmembrane helix</keyword>
<gene>
    <name evidence="3" type="ORF">FSB75_19400</name>
</gene>
<accession>A0A5B8UMS6</accession>
<dbReference type="PIRSF" id="PIRSF015921">
    <property type="entry name" value="FA_sphinglp_des"/>
    <property type="match status" value="1"/>
</dbReference>
<evidence type="ECO:0000256" key="1">
    <source>
        <dbReference type="SAM" id="Phobius"/>
    </source>
</evidence>
<sequence>MKIKFNNANPVFFQSLKKEVEFYFEQKQIPKTGNWKLYGKAVVVISFSFLLYLFLLLGHYSGLVGMLLSLLLGLALISTAFNVMHDACHNSFSSKKWVNNLMGLTMNALGGNALLWKIKHNIIHHTYTNIDGVDDDLASGAWLRLCAAQKWRPLHRFQYLYMFFLYAISTFAWMMVFDFVKYFSKRIHTTSITRIEPKEHVIFWASKALYVFFYGLLPVYFVGWQAWLIGFAIVHFTMGLVMSIIFQLAHVVEKTNFYSAQEQSSFPTGSWAEHEVLTTTDFAQNNKLLSWAIGGLNFQIEHHLFPTISHVHYPAISKIVEEQCRKFSLPYHTYPTMRQAIASHIRLMKELGGKSFQLAG</sequence>
<organism evidence="3 4">
    <name type="scientific">Flavisolibacter ginsenosidimutans</name>
    <dbReference type="NCBI Taxonomy" id="661481"/>
    <lineage>
        <taxon>Bacteria</taxon>
        <taxon>Pseudomonadati</taxon>
        <taxon>Bacteroidota</taxon>
        <taxon>Chitinophagia</taxon>
        <taxon>Chitinophagales</taxon>
        <taxon>Chitinophagaceae</taxon>
        <taxon>Flavisolibacter</taxon>
    </lineage>
</organism>
<evidence type="ECO:0000259" key="2">
    <source>
        <dbReference type="Pfam" id="PF00487"/>
    </source>
</evidence>
<proteinExistence type="predicted"/>
<dbReference type="CDD" id="cd03506">
    <property type="entry name" value="Delta6-FADS-like"/>
    <property type="match status" value="1"/>
</dbReference>
<keyword evidence="1" id="KW-0472">Membrane</keyword>